<dbReference type="InterPro" id="IPR001647">
    <property type="entry name" value="HTH_TetR"/>
</dbReference>
<sequence length="212" mass="23099">MSDTPAQAATRSRENTRARLMDAAFAVFAEVGLDGASVEAICERAGFTRGAFYSNFDSKDELFLALAASVSEHKLTTITERVRALKDDAGRPAGPVEVVQWLVDLSLDSRQGVLLTSEIRTRAMRDERIAAAYQAWLADMVQRVAAIVDDLVATYGMRLRMPASAFAQLMLELWESTSVNALIQRLDDAATGELVRTRTLVLAAAVVEGFGQ</sequence>
<evidence type="ECO:0000313" key="5">
    <source>
        <dbReference type="Proteomes" id="UP001500540"/>
    </source>
</evidence>
<evidence type="ECO:0000313" key="4">
    <source>
        <dbReference type="EMBL" id="GAA3765640.1"/>
    </source>
</evidence>
<dbReference type="EMBL" id="BAABAF010000006">
    <property type="protein sequence ID" value="GAA3765640.1"/>
    <property type="molecule type" value="Genomic_DNA"/>
</dbReference>
<protein>
    <submittedName>
        <fullName evidence="4">TetR/AcrR family transcriptional regulator</fullName>
    </submittedName>
</protein>
<dbReference type="Pfam" id="PF00440">
    <property type="entry name" value="TetR_N"/>
    <property type="match status" value="1"/>
</dbReference>
<dbReference type="InterPro" id="IPR036271">
    <property type="entry name" value="Tet_transcr_reg_TetR-rel_C_sf"/>
</dbReference>
<evidence type="ECO:0000256" key="1">
    <source>
        <dbReference type="ARBA" id="ARBA00023125"/>
    </source>
</evidence>
<dbReference type="PROSITE" id="PS50977">
    <property type="entry name" value="HTH_TETR_2"/>
    <property type="match status" value="1"/>
</dbReference>
<gene>
    <name evidence="4" type="ORF">GCM10022240_17480</name>
</gene>
<dbReference type="PANTHER" id="PTHR30055:SF241">
    <property type="entry name" value="TRANSCRIPTIONAL REGULATORY PROTEIN"/>
    <property type="match status" value="1"/>
</dbReference>
<dbReference type="Proteomes" id="UP001500540">
    <property type="component" value="Unassembled WGS sequence"/>
</dbReference>
<proteinExistence type="predicted"/>
<evidence type="ECO:0000256" key="2">
    <source>
        <dbReference type="PROSITE-ProRule" id="PRU00335"/>
    </source>
</evidence>
<reference evidence="5" key="1">
    <citation type="journal article" date="2019" name="Int. J. Syst. Evol. Microbiol.">
        <title>The Global Catalogue of Microorganisms (GCM) 10K type strain sequencing project: providing services to taxonomists for standard genome sequencing and annotation.</title>
        <authorList>
            <consortium name="The Broad Institute Genomics Platform"/>
            <consortium name="The Broad Institute Genome Sequencing Center for Infectious Disease"/>
            <person name="Wu L."/>
            <person name="Ma J."/>
        </authorList>
    </citation>
    <scope>NUCLEOTIDE SEQUENCE [LARGE SCALE GENOMIC DNA]</scope>
    <source>
        <strain evidence="5">JCM 16950</strain>
    </source>
</reference>
<dbReference type="InterPro" id="IPR050109">
    <property type="entry name" value="HTH-type_TetR-like_transc_reg"/>
</dbReference>
<keyword evidence="1 2" id="KW-0238">DNA-binding</keyword>
<dbReference type="SUPFAM" id="SSF48498">
    <property type="entry name" value="Tetracyclin repressor-like, C-terminal domain"/>
    <property type="match status" value="1"/>
</dbReference>
<dbReference type="SUPFAM" id="SSF46689">
    <property type="entry name" value="Homeodomain-like"/>
    <property type="match status" value="1"/>
</dbReference>
<feature type="domain" description="HTH tetR-type" evidence="3">
    <location>
        <begin position="14"/>
        <end position="74"/>
    </location>
</feature>
<dbReference type="Gene3D" id="1.10.357.10">
    <property type="entry name" value="Tetracycline Repressor, domain 2"/>
    <property type="match status" value="1"/>
</dbReference>
<organism evidence="4 5">
    <name type="scientific">Microbacterium kribbense</name>
    <dbReference type="NCBI Taxonomy" id="433645"/>
    <lineage>
        <taxon>Bacteria</taxon>
        <taxon>Bacillati</taxon>
        <taxon>Actinomycetota</taxon>
        <taxon>Actinomycetes</taxon>
        <taxon>Micrococcales</taxon>
        <taxon>Microbacteriaceae</taxon>
        <taxon>Microbacterium</taxon>
    </lineage>
</organism>
<dbReference type="InterPro" id="IPR009057">
    <property type="entry name" value="Homeodomain-like_sf"/>
</dbReference>
<dbReference type="RefSeq" id="WP_344782640.1">
    <property type="nucleotide sequence ID" value="NZ_BAABAF010000006.1"/>
</dbReference>
<feature type="DNA-binding region" description="H-T-H motif" evidence="2">
    <location>
        <begin position="37"/>
        <end position="56"/>
    </location>
</feature>
<dbReference type="PRINTS" id="PR00455">
    <property type="entry name" value="HTHTETR"/>
</dbReference>
<name>A0ABP7GKI0_9MICO</name>
<evidence type="ECO:0000259" key="3">
    <source>
        <dbReference type="PROSITE" id="PS50977"/>
    </source>
</evidence>
<accession>A0ABP7GKI0</accession>
<comment type="caution">
    <text evidence="4">The sequence shown here is derived from an EMBL/GenBank/DDBJ whole genome shotgun (WGS) entry which is preliminary data.</text>
</comment>
<keyword evidence="5" id="KW-1185">Reference proteome</keyword>
<dbReference type="PANTHER" id="PTHR30055">
    <property type="entry name" value="HTH-TYPE TRANSCRIPTIONAL REGULATOR RUTR"/>
    <property type="match status" value="1"/>
</dbReference>